<sequence>MEQESEKKPKYSYYKTHKDKFNIYTDCECGGRYCKNTKYNHFKSSRHNNAMKIIEQQKVIIKQLTDKIDTIQNIK</sequence>
<evidence type="ECO:0000313" key="1">
    <source>
        <dbReference type="EMBL" id="ARF12199.1"/>
    </source>
</evidence>
<organism evidence="1">
    <name type="scientific">Klosneuvirus KNV1</name>
    <dbReference type="NCBI Taxonomy" id="1977640"/>
    <lineage>
        <taxon>Viruses</taxon>
        <taxon>Varidnaviria</taxon>
        <taxon>Bamfordvirae</taxon>
        <taxon>Nucleocytoviricota</taxon>
        <taxon>Megaviricetes</taxon>
        <taxon>Imitervirales</taxon>
        <taxon>Mimiviridae</taxon>
        <taxon>Klosneuvirinae</taxon>
        <taxon>Klosneuvirus</taxon>
    </lineage>
</organism>
<reference evidence="1" key="1">
    <citation type="journal article" date="2017" name="Science">
        <title>Giant viruses with an expanded complement of translation system components.</title>
        <authorList>
            <person name="Schulz F."/>
            <person name="Yutin N."/>
            <person name="Ivanova N.N."/>
            <person name="Ortega D.R."/>
            <person name="Lee T.K."/>
            <person name="Vierheilig J."/>
            <person name="Daims H."/>
            <person name="Horn M."/>
            <person name="Wagner M."/>
            <person name="Jensen G.J."/>
            <person name="Kyrpides N.C."/>
            <person name="Koonin E.V."/>
            <person name="Woyke T."/>
        </authorList>
    </citation>
    <scope>NUCLEOTIDE SEQUENCE</scope>
    <source>
        <strain evidence="1">KNV1</strain>
    </source>
</reference>
<dbReference type="EMBL" id="KY684111">
    <property type="protein sequence ID" value="ARF12199.1"/>
    <property type="molecule type" value="Genomic_DNA"/>
</dbReference>
<accession>A0A1V0SKC6</accession>
<proteinExistence type="predicted"/>
<name>A0A1V0SKC6_9VIRU</name>
<gene>
    <name evidence="1" type="ORF">Klosneuvirus_4_14</name>
</gene>
<protein>
    <submittedName>
        <fullName evidence="1">Uncharacterized protein</fullName>
    </submittedName>
</protein>